<evidence type="ECO:0000256" key="1">
    <source>
        <dbReference type="SAM" id="MobiDB-lite"/>
    </source>
</evidence>
<evidence type="ECO:0000313" key="3">
    <source>
        <dbReference type="Proteomes" id="UP000501690"/>
    </source>
</evidence>
<feature type="region of interest" description="Disordered" evidence="1">
    <location>
        <begin position="75"/>
        <end position="103"/>
    </location>
</feature>
<protein>
    <submittedName>
        <fullName evidence="2">Uncharacterized protein</fullName>
    </submittedName>
</protein>
<organism evidence="2 3">
    <name type="scientific">Vigna unguiculata</name>
    <name type="common">Cowpea</name>
    <dbReference type="NCBI Taxonomy" id="3917"/>
    <lineage>
        <taxon>Eukaryota</taxon>
        <taxon>Viridiplantae</taxon>
        <taxon>Streptophyta</taxon>
        <taxon>Embryophyta</taxon>
        <taxon>Tracheophyta</taxon>
        <taxon>Spermatophyta</taxon>
        <taxon>Magnoliopsida</taxon>
        <taxon>eudicotyledons</taxon>
        <taxon>Gunneridae</taxon>
        <taxon>Pentapetalae</taxon>
        <taxon>rosids</taxon>
        <taxon>fabids</taxon>
        <taxon>Fabales</taxon>
        <taxon>Fabaceae</taxon>
        <taxon>Papilionoideae</taxon>
        <taxon>50 kb inversion clade</taxon>
        <taxon>NPAAA clade</taxon>
        <taxon>indigoferoid/millettioid clade</taxon>
        <taxon>Phaseoleae</taxon>
        <taxon>Vigna</taxon>
    </lineage>
</organism>
<gene>
    <name evidence="2" type="ORF">DEO72_LG4g830</name>
</gene>
<sequence length="103" mass="11295">MAFHFVFFAPPSSSIITLPKNSMISPSSHLVEMQPSSEMQPPLLQSVFAPASATTELRLVVFSVHPAATTMTAPRSRVYISSKQPRITSSPRTSAHQYLPQPQ</sequence>
<feature type="compositionally biased region" description="Polar residues" evidence="1">
    <location>
        <begin position="75"/>
        <end position="96"/>
    </location>
</feature>
<dbReference type="EMBL" id="CP039348">
    <property type="protein sequence ID" value="QCD89878.1"/>
    <property type="molecule type" value="Genomic_DNA"/>
</dbReference>
<keyword evidence="3" id="KW-1185">Reference proteome</keyword>
<proteinExistence type="predicted"/>
<name>A0A4D6LN35_VIGUN</name>
<dbReference type="AlphaFoldDB" id="A0A4D6LN35"/>
<evidence type="ECO:0000313" key="2">
    <source>
        <dbReference type="EMBL" id="QCD89878.1"/>
    </source>
</evidence>
<accession>A0A4D6LN35</accession>
<reference evidence="2 3" key="1">
    <citation type="submission" date="2019-04" db="EMBL/GenBank/DDBJ databases">
        <title>An improved genome assembly and genetic linkage map for asparagus bean, Vigna unguiculata ssp. sesquipedialis.</title>
        <authorList>
            <person name="Xia Q."/>
            <person name="Zhang R."/>
            <person name="Dong Y."/>
        </authorList>
    </citation>
    <scope>NUCLEOTIDE SEQUENCE [LARGE SCALE GENOMIC DNA]</scope>
    <source>
        <tissue evidence="2">Leaf</tissue>
    </source>
</reference>
<dbReference type="Proteomes" id="UP000501690">
    <property type="component" value="Linkage Group LG4"/>
</dbReference>